<reference evidence="1 2" key="1">
    <citation type="submission" date="2024-02" db="EMBL/GenBank/DDBJ databases">
        <authorList>
            <person name="Vignale AGUSTIN F."/>
            <person name="Sosa J E."/>
            <person name="Modenutti C."/>
        </authorList>
    </citation>
    <scope>NUCLEOTIDE SEQUENCE [LARGE SCALE GENOMIC DNA]</scope>
</reference>
<organism evidence="1 2">
    <name type="scientific">Ilex paraguariensis</name>
    <name type="common">yerba mate</name>
    <dbReference type="NCBI Taxonomy" id="185542"/>
    <lineage>
        <taxon>Eukaryota</taxon>
        <taxon>Viridiplantae</taxon>
        <taxon>Streptophyta</taxon>
        <taxon>Embryophyta</taxon>
        <taxon>Tracheophyta</taxon>
        <taxon>Spermatophyta</taxon>
        <taxon>Magnoliopsida</taxon>
        <taxon>eudicotyledons</taxon>
        <taxon>Gunneridae</taxon>
        <taxon>Pentapetalae</taxon>
        <taxon>asterids</taxon>
        <taxon>campanulids</taxon>
        <taxon>Aquifoliales</taxon>
        <taxon>Aquifoliaceae</taxon>
        <taxon>Ilex</taxon>
    </lineage>
</organism>
<gene>
    <name evidence="1" type="ORF">ILEXP_LOCUS40329</name>
</gene>
<comment type="caution">
    <text evidence="1">The sequence shown here is derived from an EMBL/GenBank/DDBJ whole genome shotgun (WGS) entry which is preliminary data.</text>
</comment>
<dbReference type="Proteomes" id="UP001642360">
    <property type="component" value="Unassembled WGS sequence"/>
</dbReference>
<sequence>MPVALNVDGKSRSGGVVDVDVREVNIGETMDVGEIRIQEGDGEVAQMAYIKSGATQASRAEGNGTQALGIEVGASQFMNAEMEAQGVPMAGGSAIRGGTFLREDEALGASFGEELIGMRASTEEHAPGAPLGEVLEAPLGTKYDQAGTPCAGCGLSGLGLIGLLSLGKPDVVE</sequence>
<evidence type="ECO:0000313" key="2">
    <source>
        <dbReference type="Proteomes" id="UP001642360"/>
    </source>
</evidence>
<feature type="non-terminal residue" evidence="1">
    <location>
        <position position="173"/>
    </location>
</feature>
<accession>A0ABC8TSL0</accession>
<proteinExistence type="predicted"/>
<name>A0ABC8TSL0_9AQUA</name>
<dbReference type="EMBL" id="CAUOFW020005591">
    <property type="protein sequence ID" value="CAK9170821.1"/>
    <property type="molecule type" value="Genomic_DNA"/>
</dbReference>
<dbReference type="AlphaFoldDB" id="A0ABC8TSL0"/>
<evidence type="ECO:0000313" key="1">
    <source>
        <dbReference type="EMBL" id="CAK9170821.1"/>
    </source>
</evidence>
<keyword evidence="2" id="KW-1185">Reference proteome</keyword>
<protein>
    <submittedName>
        <fullName evidence="1">Uncharacterized protein</fullName>
    </submittedName>
</protein>